<dbReference type="EMBL" id="FMZB01000002">
    <property type="protein sequence ID" value="SDC37333.1"/>
    <property type="molecule type" value="Genomic_DNA"/>
</dbReference>
<accession>A0A1G6L2B5</accession>
<keyword evidence="2" id="KW-1185">Reference proteome</keyword>
<evidence type="ECO:0000313" key="1">
    <source>
        <dbReference type="EMBL" id="SDC37333.1"/>
    </source>
</evidence>
<dbReference type="AlphaFoldDB" id="A0A1G6L2B5"/>
<reference evidence="2" key="1">
    <citation type="submission" date="2016-10" db="EMBL/GenBank/DDBJ databases">
        <authorList>
            <person name="Varghese N."/>
            <person name="Submissions S."/>
        </authorList>
    </citation>
    <scope>NUCLEOTIDE SEQUENCE [LARGE SCALE GENOMIC DNA]</scope>
    <source>
        <strain evidence="2">DSM 21620</strain>
    </source>
</reference>
<proteinExistence type="predicted"/>
<dbReference type="STRING" id="361279.SAMN05421663_102228"/>
<evidence type="ECO:0000313" key="2">
    <source>
        <dbReference type="Proteomes" id="UP000198666"/>
    </source>
</evidence>
<organism evidence="1 2">
    <name type="scientific">Terribacillus halophilus</name>
    <dbReference type="NCBI Taxonomy" id="361279"/>
    <lineage>
        <taxon>Bacteria</taxon>
        <taxon>Bacillati</taxon>
        <taxon>Bacillota</taxon>
        <taxon>Bacilli</taxon>
        <taxon>Bacillales</taxon>
        <taxon>Bacillaceae</taxon>
        <taxon>Terribacillus</taxon>
    </lineage>
</organism>
<name>A0A1G6L2B5_9BACI</name>
<protein>
    <submittedName>
        <fullName evidence="1">Uncharacterized protein</fullName>
    </submittedName>
</protein>
<dbReference type="Proteomes" id="UP000198666">
    <property type="component" value="Unassembled WGS sequence"/>
</dbReference>
<gene>
    <name evidence="1" type="ORF">SAMN05421663_102228</name>
</gene>
<sequence>MEATIKKGMNKPVDDYWIVINLWRSSGFLLQVKTQGFPF</sequence>